<sequence>MPDQPSTRKAELVDSELYSQYRDCDRWAVIVGVSKYQDSKLNLRYADRDAEELYQLLLTPNGGSFQAEYVCKLTNKQATKKNVTRALRGFLKKPAREDLVLIYFACHGSPDPERPSNIYLLTHDTDPSDIAGTALPMGDIDRALKDTLLSEKVVILADTCHSAAIGGGIRSRSLTESTTLINRYLKEISIARGGTALLTSAESNEVKDGEVGTEYSLTTS</sequence>
<dbReference type="EMBL" id="JAHHHD010000014">
    <property type="protein sequence ID" value="MBW4659749.1"/>
    <property type="molecule type" value="Genomic_DNA"/>
</dbReference>
<gene>
    <name evidence="2" type="ORF">KME15_13815</name>
</gene>
<accession>A0A951UND2</accession>
<dbReference type="GO" id="GO:0004197">
    <property type="term" value="F:cysteine-type endopeptidase activity"/>
    <property type="evidence" value="ECO:0007669"/>
    <property type="project" value="InterPro"/>
</dbReference>
<proteinExistence type="predicted"/>
<protein>
    <submittedName>
        <fullName evidence="2">Caspase family protein</fullName>
    </submittedName>
</protein>
<evidence type="ECO:0000259" key="1">
    <source>
        <dbReference type="Pfam" id="PF00656"/>
    </source>
</evidence>
<dbReference type="Pfam" id="PF00656">
    <property type="entry name" value="Peptidase_C14"/>
    <property type="match status" value="1"/>
</dbReference>
<dbReference type="InterPro" id="IPR029030">
    <property type="entry name" value="Caspase-like_dom_sf"/>
</dbReference>
<dbReference type="AlphaFoldDB" id="A0A951UND2"/>
<reference evidence="2" key="1">
    <citation type="submission" date="2021-05" db="EMBL/GenBank/DDBJ databases">
        <authorList>
            <person name="Pietrasiak N."/>
            <person name="Ward R."/>
            <person name="Stajich J.E."/>
            <person name="Kurbessoian T."/>
        </authorList>
    </citation>
    <scope>NUCLEOTIDE SEQUENCE</scope>
    <source>
        <strain evidence="2">UHER 2000/2452</strain>
    </source>
</reference>
<dbReference type="Gene3D" id="3.40.50.1460">
    <property type="match status" value="1"/>
</dbReference>
<dbReference type="Proteomes" id="UP000757435">
    <property type="component" value="Unassembled WGS sequence"/>
</dbReference>
<organism evidence="2 3">
    <name type="scientific">Drouetiella hepatica Uher 2000/2452</name>
    <dbReference type="NCBI Taxonomy" id="904376"/>
    <lineage>
        <taxon>Bacteria</taxon>
        <taxon>Bacillati</taxon>
        <taxon>Cyanobacteriota</taxon>
        <taxon>Cyanophyceae</taxon>
        <taxon>Oculatellales</taxon>
        <taxon>Oculatellaceae</taxon>
        <taxon>Drouetiella</taxon>
    </lineage>
</organism>
<reference evidence="2" key="2">
    <citation type="journal article" date="2022" name="Microbiol. Resour. Announc.">
        <title>Metagenome Sequencing to Explore Phylogenomics of Terrestrial Cyanobacteria.</title>
        <authorList>
            <person name="Ward R.D."/>
            <person name="Stajich J.E."/>
            <person name="Johansen J.R."/>
            <person name="Huntemann M."/>
            <person name="Clum A."/>
            <person name="Foster B."/>
            <person name="Foster B."/>
            <person name="Roux S."/>
            <person name="Palaniappan K."/>
            <person name="Varghese N."/>
            <person name="Mukherjee S."/>
            <person name="Reddy T.B.K."/>
            <person name="Daum C."/>
            <person name="Copeland A."/>
            <person name="Chen I.A."/>
            <person name="Ivanova N.N."/>
            <person name="Kyrpides N.C."/>
            <person name="Shapiro N."/>
            <person name="Eloe-Fadrosh E.A."/>
            <person name="Pietrasiak N."/>
        </authorList>
    </citation>
    <scope>NUCLEOTIDE SEQUENCE</scope>
    <source>
        <strain evidence="2">UHER 2000/2452</strain>
    </source>
</reference>
<dbReference type="SUPFAM" id="SSF52129">
    <property type="entry name" value="Caspase-like"/>
    <property type="match status" value="1"/>
</dbReference>
<dbReference type="InterPro" id="IPR011600">
    <property type="entry name" value="Pept_C14_caspase"/>
</dbReference>
<feature type="domain" description="Peptidase C14 caspase" evidence="1">
    <location>
        <begin position="26"/>
        <end position="178"/>
    </location>
</feature>
<dbReference type="GO" id="GO:0006508">
    <property type="term" value="P:proteolysis"/>
    <property type="evidence" value="ECO:0007669"/>
    <property type="project" value="InterPro"/>
</dbReference>
<evidence type="ECO:0000313" key="3">
    <source>
        <dbReference type="Proteomes" id="UP000757435"/>
    </source>
</evidence>
<evidence type="ECO:0000313" key="2">
    <source>
        <dbReference type="EMBL" id="MBW4659749.1"/>
    </source>
</evidence>
<comment type="caution">
    <text evidence="2">The sequence shown here is derived from an EMBL/GenBank/DDBJ whole genome shotgun (WGS) entry which is preliminary data.</text>
</comment>
<name>A0A951UND2_9CYAN</name>